<dbReference type="AlphaFoldDB" id="A0A0A1X5X4"/>
<reference evidence="2" key="1">
    <citation type="submission" date="2014-11" db="EMBL/GenBank/DDBJ databases">
        <authorList>
            <person name="Geib S."/>
        </authorList>
    </citation>
    <scope>NUCLEOTIDE SEQUENCE</scope>
</reference>
<dbReference type="EMBL" id="GBXI01008026">
    <property type="protein sequence ID" value="JAD06266.1"/>
    <property type="molecule type" value="Transcribed_RNA"/>
</dbReference>
<keyword evidence="1" id="KW-0732">Signal</keyword>
<evidence type="ECO:0000256" key="1">
    <source>
        <dbReference type="SAM" id="SignalP"/>
    </source>
</evidence>
<organism evidence="2">
    <name type="scientific">Zeugodacus cucurbitae</name>
    <name type="common">Melon fruit fly</name>
    <name type="synonym">Bactrocera cucurbitae</name>
    <dbReference type="NCBI Taxonomy" id="28588"/>
    <lineage>
        <taxon>Eukaryota</taxon>
        <taxon>Metazoa</taxon>
        <taxon>Ecdysozoa</taxon>
        <taxon>Arthropoda</taxon>
        <taxon>Hexapoda</taxon>
        <taxon>Insecta</taxon>
        <taxon>Pterygota</taxon>
        <taxon>Neoptera</taxon>
        <taxon>Endopterygota</taxon>
        <taxon>Diptera</taxon>
        <taxon>Brachycera</taxon>
        <taxon>Muscomorpha</taxon>
        <taxon>Tephritoidea</taxon>
        <taxon>Tephritidae</taxon>
        <taxon>Zeugodacus</taxon>
        <taxon>Zeugodacus</taxon>
    </lineage>
</organism>
<accession>A0A0A1X5X4</accession>
<protein>
    <submittedName>
        <fullName evidence="2">Tropomyosin-2</fullName>
    </submittedName>
</protein>
<reference evidence="2" key="2">
    <citation type="journal article" date="2015" name="Gigascience">
        <title>Reconstructing a comprehensive transcriptome assembly of a white-pupal translocated strain of the pest fruit fly Bactrocera cucurbitae.</title>
        <authorList>
            <person name="Sim S.B."/>
            <person name="Calla B."/>
            <person name="Hall B."/>
            <person name="DeRego T."/>
            <person name="Geib S.M."/>
        </authorList>
    </citation>
    <scope>NUCLEOTIDE SEQUENCE</scope>
</reference>
<name>A0A0A1X5X4_ZEUCU</name>
<proteinExistence type="predicted"/>
<gene>
    <name evidence="2" type="primary">TPM2</name>
    <name evidence="2" type="ORF">g.45357</name>
</gene>
<feature type="chain" id="PRO_5001983294" evidence="1">
    <location>
        <begin position="26"/>
        <end position="243"/>
    </location>
</feature>
<evidence type="ECO:0000313" key="2">
    <source>
        <dbReference type="EMBL" id="JAD06266.1"/>
    </source>
</evidence>
<feature type="signal peptide" evidence="1">
    <location>
        <begin position="1"/>
        <end position="25"/>
    </location>
</feature>
<sequence>MQPRIQLLLVAVIAVITRDAKLANANVLFRFALDFHVKSGDSNETEDVINKTLIFQNHHVIVKNNLNSEEPIDEELTARPDKSALVTTTVGPLRSMSDFWIQEQNLTDAADTKLKQIVKALTELNREISPVVGRSDFVSSKVKIITRYLNILDASAAATTDSNQTISPNKFAHLQKFIKLAEKLKEPPIDADGSERTLDGMVMKLALDKYQIASLQAEVEEQVTAAEEAWQRYVKTKLVEVAV</sequence>